<feature type="signal peptide" evidence="1">
    <location>
        <begin position="1"/>
        <end position="16"/>
    </location>
</feature>
<reference evidence="2" key="2">
    <citation type="submission" date="2021-02" db="EMBL/GenBank/DDBJ databases">
        <authorList>
            <person name="Kimball J.A."/>
            <person name="Haas M.W."/>
            <person name="Macchietto M."/>
            <person name="Kono T."/>
            <person name="Duquette J."/>
            <person name="Shao M."/>
        </authorList>
    </citation>
    <scope>NUCLEOTIDE SEQUENCE</scope>
    <source>
        <tissue evidence="2">Fresh leaf tissue</tissue>
    </source>
</reference>
<comment type="caution">
    <text evidence="2">The sequence shown here is derived from an EMBL/GenBank/DDBJ whole genome shotgun (WGS) entry which is preliminary data.</text>
</comment>
<gene>
    <name evidence="2" type="ORF">GUJ93_ZPchr0012g21414</name>
</gene>
<dbReference type="AlphaFoldDB" id="A0A8J6BXB7"/>
<proteinExistence type="predicted"/>
<feature type="chain" id="PRO_5035223744" evidence="1">
    <location>
        <begin position="17"/>
        <end position="119"/>
    </location>
</feature>
<evidence type="ECO:0000313" key="2">
    <source>
        <dbReference type="EMBL" id="KAG8093448.1"/>
    </source>
</evidence>
<evidence type="ECO:0000256" key="1">
    <source>
        <dbReference type="SAM" id="SignalP"/>
    </source>
</evidence>
<organism evidence="2 3">
    <name type="scientific">Zizania palustris</name>
    <name type="common">Northern wild rice</name>
    <dbReference type="NCBI Taxonomy" id="103762"/>
    <lineage>
        <taxon>Eukaryota</taxon>
        <taxon>Viridiplantae</taxon>
        <taxon>Streptophyta</taxon>
        <taxon>Embryophyta</taxon>
        <taxon>Tracheophyta</taxon>
        <taxon>Spermatophyta</taxon>
        <taxon>Magnoliopsida</taxon>
        <taxon>Liliopsida</taxon>
        <taxon>Poales</taxon>
        <taxon>Poaceae</taxon>
        <taxon>BOP clade</taxon>
        <taxon>Oryzoideae</taxon>
        <taxon>Oryzeae</taxon>
        <taxon>Zizaniinae</taxon>
        <taxon>Zizania</taxon>
    </lineage>
</organism>
<sequence>MFLGVVFFRAAVFVCPRPSQPPAPAVVGPREALLIRLVSKGVILEVDQVERVRRESKVAGEILAGGVRGGSEVALEAVGMVLEDVDEAAALSRLSLCGVVRRAIGVLEVFLIHKCGAME</sequence>
<accession>A0A8J6BXB7</accession>
<keyword evidence="3" id="KW-1185">Reference proteome</keyword>
<keyword evidence="1" id="KW-0732">Signal</keyword>
<evidence type="ECO:0000313" key="3">
    <source>
        <dbReference type="Proteomes" id="UP000729402"/>
    </source>
</evidence>
<reference evidence="2" key="1">
    <citation type="journal article" date="2021" name="bioRxiv">
        <title>Whole Genome Assembly and Annotation of Northern Wild Rice, Zizania palustris L., Supports a Whole Genome Duplication in the Zizania Genus.</title>
        <authorList>
            <person name="Haas M."/>
            <person name="Kono T."/>
            <person name="Macchietto M."/>
            <person name="Millas R."/>
            <person name="McGilp L."/>
            <person name="Shao M."/>
            <person name="Duquette J."/>
            <person name="Hirsch C.N."/>
            <person name="Kimball J."/>
        </authorList>
    </citation>
    <scope>NUCLEOTIDE SEQUENCE</scope>
    <source>
        <tissue evidence="2">Fresh leaf tissue</tissue>
    </source>
</reference>
<dbReference type="Proteomes" id="UP000729402">
    <property type="component" value="Unassembled WGS sequence"/>
</dbReference>
<protein>
    <submittedName>
        <fullName evidence="2">Uncharacterized protein</fullName>
    </submittedName>
</protein>
<dbReference type="EMBL" id="JAAALK010000080">
    <property type="protein sequence ID" value="KAG8093448.1"/>
    <property type="molecule type" value="Genomic_DNA"/>
</dbReference>
<name>A0A8J6BXB7_ZIZPA</name>